<proteinExistence type="predicted"/>
<comment type="caution">
    <text evidence="2">The sequence shown here is derived from an EMBL/GenBank/DDBJ whole genome shotgun (WGS) entry which is preliminary data.</text>
</comment>
<accession>A0AAV3RNT3</accession>
<evidence type="ECO:0000256" key="1">
    <source>
        <dbReference type="SAM" id="MobiDB-lite"/>
    </source>
</evidence>
<feature type="region of interest" description="Disordered" evidence="1">
    <location>
        <begin position="98"/>
        <end position="121"/>
    </location>
</feature>
<gene>
    <name evidence="2" type="ORF">LIER_30762</name>
</gene>
<feature type="compositionally biased region" description="Polar residues" evidence="1">
    <location>
        <begin position="174"/>
        <end position="187"/>
    </location>
</feature>
<feature type="region of interest" description="Disordered" evidence="1">
    <location>
        <begin position="1"/>
        <end position="60"/>
    </location>
</feature>
<keyword evidence="3" id="KW-1185">Reference proteome</keyword>
<reference evidence="2 3" key="1">
    <citation type="submission" date="2024-01" db="EMBL/GenBank/DDBJ databases">
        <title>The complete chloroplast genome sequence of Lithospermum erythrorhizon: insights into the phylogenetic relationship among Boraginaceae species and the maternal lineages of purple gromwells.</title>
        <authorList>
            <person name="Okada T."/>
            <person name="Watanabe K."/>
        </authorList>
    </citation>
    <scope>NUCLEOTIDE SEQUENCE [LARGE SCALE GENOMIC DNA]</scope>
</reference>
<dbReference type="AlphaFoldDB" id="A0AAV3RNT3"/>
<evidence type="ECO:0000313" key="3">
    <source>
        <dbReference type="Proteomes" id="UP001454036"/>
    </source>
</evidence>
<dbReference type="EMBL" id="BAABME010011163">
    <property type="protein sequence ID" value="GAA0183336.1"/>
    <property type="molecule type" value="Genomic_DNA"/>
</dbReference>
<organism evidence="2 3">
    <name type="scientific">Lithospermum erythrorhizon</name>
    <name type="common">Purple gromwell</name>
    <name type="synonym">Lithospermum officinale var. erythrorhizon</name>
    <dbReference type="NCBI Taxonomy" id="34254"/>
    <lineage>
        <taxon>Eukaryota</taxon>
        <taxon>Viridiplantae</taxon>
        <taxon>Streptophyta</taxon>
        <taxon>Embryophyta</taxon>
        <taxon>Tracheophyta</taxon>
        <taxon>Spermatophyta</taxon>
        <taxon>Magnoliopsida</taxon>
        <taxon>eudicotyledons</taxon>
        <taxon>Gunneridae</taxon>
        <taxon>Pentapetalae</taxon>
        <taxon>asterids</taxon>
        <taxon>lamiids</taxon>
        <taxon>Boraginales</taxon>
        <taxon>Boraginaceae</taxon>
        <taxon>Boraginoideae</taxon>
        <taxon>Lithospermeae</taxon>
        <taxon>Lithospermum</taxon>
    </lineage>
</organism>
<feature type="region of interest" description="Disordered" evidence="1">
    <location>
        <begin position="157"/>
        <end position="187"/>
    </location>
</feature>
<name>A0AAV3RNT3_LITER</name>
<dbReference type="Proteomes" id="UP001454036">
    <property type="component" value="Unassembled WGS sequence"/>
</dbReference>
<protein>
    <submittedName>
        <fullName evidence="2">Uncharacterized protein</fullName>
    </submittedName>
</protein>
<sequence length="187" mass="20236">MAIITKANEHDDNSPQGTNGLNSGDPHGQPHNNAPSDAPEPINLRTGGTTRKVGNSHPPEMAGIIHEMTETIIGSVMHQLREQIPQLRGENLMEVSSVREDGEETYTHTPPVRRNQEPIKGEQSRHKVAAAGTIASDPQQDFMAALRRQVDSLSVRVSGKTRRGTDTKLAGWPLSSQITGAPSCRQG</sequence>
<evidence type="ECO:0000313" key="2">
    <source>
        <dbReference type="EMBL" id="GAA0183336.1"/>
    </source>
</evidence>